<dbReference type="GO" id="GO:0016740">
    <property type="term" value="F:transferase activity"/>
    <property type="evidence" value="ECO:0007669"/>
    <property type="project" value="UniProtKB-KW"/>
</dbReference>
<dbReference type="PANTHER" id="PTHR42695">
    <property type="entry name" value="GLUTAMINE AMIDOTRANSFERASE YLR126C-RELATED"/>
    <property type="match status" value="1"/>
</dbReference>
<name>A0A369WEY1_9GAMM</name>
<evidence type="ECO:0000259" key="1">
    <source>
        <dbReference type="Pfam" id="PF00117"/>
    </source>
</evidence>
<dbReference type="InterPro" id="IPR029062">
    <property type="entry name" value="Class_I_gatase-like"/>
</dbReference>
<dbReference type="Proteomes" id="UP000253769">
    <property type="component" value="Unassembled WGS sequence"/>
</dbReference>
<keyword evidence="2" id="KW-0808">Transferase</keyword>
<dbReference type="Pfam" id="PF00117">
    <property type="entry name" value="GATase"/>
    <property type="match status" value="1"/>
</dbReference>
<dbReference type="GO" id="GO:0005829">
    <property type="term" value="C:cytosol"/>
    <property type="evidence" value="ECO:0007669"/>
    <property type="project" value="TreeGrafter"/>
</dbReference>
<keyword evidence="3" id="KW-1185">Reference proteome</keyword>
<protein>
    <submittedName>
        <fullName evidence="2">Type 1 glutamine amidotransferase</fullName>
    </submittedName>
</protein>
<comment type="caution">
    <text evidence="2">The sequence shown here is derived from an EMBL/GenBank/DDBJ whole genome shotgun (WGS) entry which is preliminary data.</text>
</comment>
<evidence type="ECO:0000313" key="2">
    <source>
        <dbReference type="EMBL" id="RDE19911.1"/>
    </source>
</evidence>
<organism evidence="2 3">
    <name type="scientific">Motiliproteus coralliicola</name>
    <dbReference type="NCBI Taxonomy" id="2283196"/>
    <lineage>
        <taxon>Bacteria</taxon>
        <taxon>Pseudomonadati</taxon>
        <taxon>Pseudomonadota</taxon>
        <taxon>Gammaproteobacteria</taxon>
        <taxon>Oceanospirillales</taxon>
        <taxon>Oceanospirillaceae</taxon>
        <taxon>Motiliproteus</taxon>
    </lineage>
</organism>
<dbReference type="Gene3D" id="3.40.50.880">
    <property type="match status" value="1"/>
</dbReference>
<sequence>MKLGILATGITPDELLESYGSYAQMFIDLFDQAGETFEYAIFDVRDDNFPEAAEACDGWIITGSKFNVYQNLPWMQRLKQLILEIDRASLPMVGICFGHQIIAEAFGGRVDKYPGGWGVGLHRYQLTDAASSISTSISSDDGFTISAMHQDQVLDKPANADVIAESDFCAYAGLLYNDRILTLQAHPEFNLAYETDLVALRKGEPIPTETAEQGLETLRVASAQIDSVTVAGWMAEFLKQRQLA</sequence>
<evidence type="ECO:0000313" key="3">
    <source>
        <dbReference type="Proteomes" id="UP000253769"/>
    </source>
</evidence>
<dbReference type="InterPro" id="IPR017926">
    <property type="entry name" value="GATASE"/>
</dbReference>
<dbReference type="EMBL" id="QQOH01000003">
    <property type="protein sequence ID" value="RDE19911.1"/>
    <property type="molecule type" value="Genomic_DNA"/>
</dbReference>
<dbReference type="PANTHER" id="PTHR42695:SF5">
    <property type="entry name" value="GLUTAMINE AMIDOTRANSFERASE YLR126C-RELATED"/>
    <property type="match status" value="1"/>
</dbReference>
<proteinExistence type="predicted"/>
<feature type="domain" description="Glutamine amidotransferase" evidence="1">
    <location>
        <begin position="15"/>
        <end position="191"/>
    </location>
</feature>
<dbReference type="InterPro" id="IPR044992">
    <property type="entry name" value="ChyE-like"/>
</dbReference>
<dbReference type="CDD" id="cd01741">
    <property type="entry name" value="GATase1_1"/>
    <property type="match status" value="1"/>
</dbReference>
<dbReference type="PROSITE" id="PS51273">
    <property type="entry name" value="GATASE_TYPE_1"/>
    <property type="match status" value="1"/>
</dbReference>
<dbReference type="OrthoDB" id="9813383at2"/>
<reference evidence="2 3" key="1">
    <citation type="submission" date="2018-07" db="EMBL/GenBank/DDBJ databases">
        <title>Motiliproteus coralliicola sp. nov., a bacterium isolated from Coral.</title>
        <authorList>
            <person name="Wang G."/>
        </authorList>
    </citation>
    <scope>NUCLEOTIDE SEQUENCE [LARGE SCALE GENOMIC DNA]</scope>
    <source>
        <strain evidence="2 3">C34</strain>
    </source>
</reference>
<gene>
    <name evidence="2" type="ORF">DV711_13670</name>
</gene>
<keyword evidence="2" id="KW-0315">Glutamine amidotransferase</keyword>
<dbReference type="AlphaFoldDB" id="A0A369WEY1"/>
<dbReference type="SUPFAM" id="SSF52317">
    <property type="entry name" value="Class I glutamine amidotransferase-like"/>
    <property type="match status" value="1"/>
</dbReference>
<dbReference type="RefSeq" id="WP_114696255.1">
    <property type="nucleotide sequence ID" value="NZ_QQOH01000003.1"/>
</dbReference>
<accession>A0A369WEY1</accession>